<evidence type="ECO:0000313" key="1">
    <source>
        <dbReference type="EMBL" id="KAF2682372.1"/>
    </source>
</evidence>
<evidence type="ECO:0000313" key="2">
    <source>
        <dbReference type="Proteomes" id="UP000799291"/>
    </source>
</evidence>
<gene>
    <name evidence="1" type="ORF">K458DRAFT_57785</name>
</gene>
<sequence length="95" mass="10400">MAKASSDSGTKMVPADCVSVLLIALGNTSISMAQYDMMSALDGTRTASAFQHQFRSITQKARELKQRVDSGETFAPVAPSKKRGKLPFLRYAYYC</sequence>
<dbReference type="AlphaFoldDB" id="A0A6G1IVU5"/>
<accession>A0A6G1IVU5</accession>
<proteinExistence type="predicted"/>
<dbReference type="EMBL" id="MU005587">
    <property type="protein sequence ID" value="KAF2682372.1"/>
    <property type="molecule type" value="Genomic_DNA"/>
</dbReference>
<keyword evidence="2" id="KW-1185">Reference proteome</keyword>
<protein>
    <submittedName>
        <fullName evidence="1">Uncharacterized protein</fullName>
    </submittedName>
</protein>
<dbReference type="Proteomes" id="UP000799291">
    <property type="component" value="Unassembled WGS sequence"/>
</dbReference>
<organism evidence="1 2">
    <name type="scientific">Lentithecium fluviatile CBS 122367</name>
    <dbReference type="NCBI Taxonomy" id="1168545"/>
    <lineage>
        <taxon>Eukaryota</taxon>
        <taxon>Fungi</taxon>
        <taxon>Dikarya</taxon>
        <taxon>Ascomycota</taxon>
        <taxon>Pezizomycotina</taxon>
        <taxon>Dothideomycetes</taxon>
        <taxon>Pleosporomycetidae</taxon>
        <taxon>Pleosporales</taxon>
        <taxon>Massarineae</taxon>
        <taxon>Lentitheciaceae</taxon>
        <taxon>Lentithecium</taxon>
    </lineage>
</organism>
<dbReference type="OrthoDB" id="3938057at2759"/>
<reference evidence="1" key="1">
    <citation type="journal article" date="2020" name="Stud. Mycol.">
        <title>101 Dothideomycetes genomes: a test case for predicting lifestyles and emergence of pathogens.</title>
        <authorList>
            <person name="Haridas S."/>
            <person name="Albert R."/>
            <person name="Binder M."/>
            <person name="Bloem J."/>
            <person name="Labutti K."/>
            <person name="Salamov A."/>
            <person name="Andreopoulos B."/>
            <person name="Baker S."/>
            <person name="Barry K."/>
            <person name="Bills G."/>
            <person name="Bluhm B."/>
            <person name="Cannon C."/>
            <person name="Castanera R."/>
            <person name="Culley D."/>
            <person name="Daum C."/>
            <person name="Ezra D."/>
            <person name="Gonzalez J."/>
            <person name="Henrissat B."/>
            <person name="Kuo A."/>
            <person name="Liang C."/>
            <person name="Lipzen A."/>
            <person name="Lutzoni F."/>
            <person name="Magnuson J."/>
            <person name="Mondo S."/>
            <person name="Nolan M."/>
            <person name="Ohm R."/>
            <person name="Pangilinan J."/>
            <person name="Park H.-J."/>
            <person name="Ramirez L."/>
            <person name="Alfaro M."/>
            <person name="Sun H."/>
            <person name="Tritt A."/>
            <person name="Yoshinaga Y."/>
            <person name="Zwiers L.-H."/>
            <person name="Turgeon B."/>
            <person name="Goodwin S."/>
            <person name="Spatafora J."/>
            <person name="Crous P."/>
            <person name="Grigoriev I."/>
        </authorList>
    </citation>
    <scope>NUCLEOTIDE SEQUENCE</scope>
    <source>
        <strain evidence="1">CBS 122367</strain>
    </source>
</reference>
<name>A0A6G1IVU5_9PLEO</name>